<keyword evidence="2" id="KW-1185">Reference proteome</keyword>
<sequence length="245" mass="28392">MELKGLLVQDETMLGLGDQNALSFHAKAFKWYLTNRIWRIKNQRDEWVETNLEIQDVIAEHFSKVYRLSRPFEEELTRGTESMQHNIDDRMNYELLCLVRLQPVVTTGRSNTTYERFCGTYRSLLRLSMKTSNMCFPMPMLEEGLGSFPLAVDGGFVLRGNWTLMEDSSLRLDEIVAKARGFAVASTRQITFFNYNSEFGVGVVARDWRGRVVAWETIRSERPFSTEVAEALATREAMRMVIWYG</sequence>
<dbReference type="Proteomes" id="UP001293254">
    <property type="component" value="Unassembled WGS sequence"/>
</dbReference>
<name>A0AAE1XXK2_9LAMI</name>
<dbReference type="EMBL" id="JACGWO010000009">
    <property type="protein sequence ID" value="KAK4419880.1"/>
    <property type="molecule type" value="Genomic_DNA"/>
</dbReference>
<protein>
    <submittedName>
        <fullName evidence="1">Uncharacterized protein</fullName>
    </submittedName>
</protein>
<dbReference type="AlphaFoldDB" id="A0AAE1XXK2"/>
<organism evidence="1 2">
    <name type="scientific">Sesamum alatum</name>
    <dbReference type="NCBI Taxonomy" id="300844"/>
    <lineage>
        <taxon>Eukaryota</taxon>
        <taxon>Viridiplantae</taxon>
        <taxon>Streptophyta</taxon>
        <taxon>Embryophyta</taxon>
        <taxon>Tracheophyta</taxon>
        <taxon>Spermatophyta</taxon>
        <taxon>Magnoliopsida</taxon>
        <taxon>eudicotyledons</taxon>
        <taxon>Gunneridae</taxon>
        <taxon>Pentapetalae</taxon>
        <taxon>asterids</taxon>
        <taxon>lamiids</taxon>
        <taxon>Lamiales</taxon>
        <taxon>Pedaliaceae</taxon>
        <taxon>Sesamum</taxon>
    </lineage>
</organism>
<accession>A0AAE1XXK2</accession>
<proteinExistence type="predicted"/>
<reference evidence="1" key="1">
    <citation type="submission" date="2020-06" db="EMBL/GenBank/DDBJ databases">
        <authorList>
            <person name="Li T."/>
            <person name="Hu X."/>
            <person name="Zhang T."/>
            <person name="Song X."/>
            <person name="Zhang H."/>
            <person name="Dai N."/>
            <person name="Sheng W."/>
            <person name="Hou X."/>
            <person name="Wei L."/>
        </authorList>
    </citation>
    <scope>NUCLEOTIDE SEQUENCE</scope>
    <source>
        <strain evidence="1">3651</strain>
        <tissue evidence="1">Leaf</tissue>
    </source>
</reference>
<reference evidence="1" key="2">
    <citation type="journal article" date="2024" name="Plant">
        <title>Genomic evolution and insights into agronomic trait innovations of Sesamum species.</title>
        <authorList>
            <person name="Miao H."/>
            <person name="Wang L."/>
            <person name="Qu L."/>
            <person name="Liu H."/>
            <person name="Sun Y."/>
            <person name="Le M."/>
            <person name="Wang Q."/>
            <person name="Wei S."/>
            <person name="Zheng Y."/>
            <person name="Lin W."/>
            <person name="Duan Y."/>
            <person name="Cao H."/>
            <person name="Xiong S."/>
            <person name="Wang X."/>
            <person name="Wei L."/>
            <person name="Li C."/>
            <person name="Ma Q."/>
            <person name="Ju M."/>
            <person name="Zhao R."/>
            <person name="Li G."/>
            <person name="Mu C."/>
            <person name="Tian Q."/>
            <person name="Mei H."/>
            <person name="Zhang T."/>
            <person name="Gao T."/>
            <person name="Zhang H."/>
        </authorList>
    </citation>
    <scope>NUCLEOTIDE SEQUENCE</scope>
    <source>
        <strain evidence="1">3651</strain>
    </source>
</reference>
<gene>
    <name evidence="1" type="ORF">Salat_2400900</name>
</gene>
<comment type="caution">
    <text evidence="1">The sequence shown here is derived from an EMBL/GenBank/DDBJ whole genome shotgun (WGS) entry which is preliminary data.</text>
</comment>
<evidence type="ECO:0000313" key="2">
    <source>
        <dbReference type="Proteomes" id="UP001293254"/>
    </source>
</evidence>
<evidence type="ECO:0000313" key="1">
    <source>
        <dbReference type="EMBL" id="KAK4419880.1"/>
    </source>
</evidence>